<dbReference type="PROSITE" id="PS51186">
    <property type="entry name" value="GNAT"/>
    <property type="match status" value="1"/>
</dbReference>
<dbReference type="CDD" id="cd04301">
    <property type="entry name" value="NAT_SF"/>
    <property type="match status" value="1"/>
</dbReference>
<dbReference type="Pfam" id="PF00583">
    <property type="entry name" value="Acetyltransf_1"/>
    <property type="match status" value="1"/>
</dbReference>
<dbReference type="InterPro" id="IPR000182">
    <property type="entry name" value="GNAT_dom"/>
</dbReference>
<name>N1Q3E3_DOTSN</name>
<keyword evidence="6" id="KW-0963">Cytoplasm</keyword>
<dbReference type="HOGENOM" id="CLU_051699_1_2_1"/>
<sequence>MISFTFATDLPTMQLNHCFSLIESTSREDYERSSFGWHPTRKRREMEESEMRYLQVYKNREGERETFEGFLSFMITHDSSPAVPVLYVYEIHLTEDARGKGLGRFLMDKAESIAHKIGVQKVMLTCFVSNTIARNFYDRLGYRTDACSPEDRTTRRKVVKVDYVIMSKAV</sequence>
<evidence type="ECO:0000313" key="14">
    <source>
        <dbReference type="Proteomes" id="UP000016933"/>
    </source>
</evidence>
<keyword evidence="9" id="KW-0012">Acyltransferase</keyword>
<feature type="non-terminal residue" evidence="13">
    <location>
        <position position="170"/>
    </location>
</feature>
<proteinExistence type="inferred from homology"/>
<evidence type="ECO:0000256" key="3">
    <source>
        <dbReference type="ARBA" id="ARBA00008870"/>
    </source>
</evidence>
<dbReference type="GO" id="GO:0005634">
    <property type="term" value="C:nucleus"/>
    <property type="evidence" value="ECO:0007669"/>
    <property type="project" value="UniProtKB-SubCell"/>
</dbReference>
<dbReference type="EMBL" id="KB446535">
    <property type="protein sequence ID" value="EME49170.1"/>
    <property type="molecule type" value="Genomic_DNA"/>
</dbReference>
<evidence type="ECO:0000259" key="12">
    <source>
        <dbReference type="PROSITE" id="PS51186"/>
    </source>
</evidence>
<evidence type="ECO:0000256" key="9">
    <source>
        <dbReference type="ARBA" id="ARBA00023315"/>
    </source>
</evidence>
<dbReference type="GO" id="GO:0005737">
    <property type="term" value="C:cytoplasm"/>
    <property type="evidence" value="ECO:0007669"/>
    <property type="project" value="UniProtKB-SubCell"/>
</dbReference>
<dbReference type="InterPro" id="IPR016181">
    <property type="entry name" value="Acyl_CoA_acyltransferase"/>
</dbReference>
<evidence type="ECO:0000256" key="7">
    <source>
        <dbReference type="ARBA" id="ARBA00022679"/>
    </source>
</evidence>
<accession>N1Q3E3</accession>
<dbReference type="InterPro" id="IPR039949">
    <property type="entry name" value="NAA40"/>
</dbReference>
<comment type="catalytic activity">
    <reaction evidence="10">
        <text>N-terminal L-seryl-[histone H2A] + acetyl-CoA = N-terminal N(alpha)-acetyl-L-seryl-[histone H2A] + CoA + H(+)</text>
        <dbReference type="Rhea" id="RHEA:50600"/>
        <dbReference type="Rhea" id="RHEA-COMP:12742"/>
        <dbReference type="Rhea" id="RHEA-COMP:12744"/>
        <dbReference type="ChEBI" id="CHEBI:15378"/>
        <dbReference type="ChEBI" id="CHEBI:57287"/>
        <dbReference type="ChEBI" id="CHEBI:57288"/>
        <dbReference type="ChEBI" id="CHEBI:64738"/>
        <dbReference type="ChEBI" id="CHEBI:83690"/>
        <dbReference type="EC" id="2.3.1.257"/>
    </reaction>
</comment>
<dbReference type="GO" id="GO:0010485">
    <property type="term" value="F:histone H4 acetyltransferase activity"/>
    <property type="evidence" value="ECO:0007669"/>
    <property type="project" value="InterPro"/>
</dbReference>
<organism evidence="13 14">
    <name type="scientific">Dothistroma septosporum (strain NZE10 / CBS 128990)</name>
    <name type="common">Red band needle blight fungus</name>
    <name type="synonym">Mycosphaerella pini</name>
    <dbReference type="NCBI Taxonomy" id="675120"/>
    <lineage>
        <taxon>Eukaryota</taxon>
        <taxon>Fungi</taxon>
        <taxon>Dikarya</taxon>
        <taxon>Ascomycota</taxon>
        <taxon>Pezizomycotina</taxon>
        <taxon>Dothideomycetes</taxon>
        <taxon>Dothideomycetidae</taxon>
        <taxon>Mycosphaerellales</taxon>
        <taxon>Mycosphaerellaceae</taxon>
        <taxon>Dothistroma</taxon>
    </lineage>
</organism>
<evidence type="ECO:0000256" key="8">
    <source>
        <dbReference type="ARBA" id="ARBA00023242"/>
    </source>
</evidence>
<dbReference type="AlphaFoldDB" id="N1Q3E3"/>
<comment type="similarity">
    <text evidence="3">Belongs to the acetyltransferase family. NAA40 subfamily.</text>
</comment>
<reference evidence="14" key="1">
    <citation type="journal article" date="2012" name="PLoS Genet.">
        <title>The genomes of the fungal plant pathogens Cladosporium fulvum and Dothistroma septosporum reveal adaptation to different hosts and lifestyles but also signatures of common ancestry.</title>
        <authorList>
            <person name="de Wit P.J.G.M."/>
            <person name="van der Burgt A."/>
            <person name="Oekmen B."/>
            <person name="Stergiopoulos I."/>
            <person name="Abd-Elsalam K.A."/>
            <person name="Aerts A.L."/>
            <person name="Bahkali A.H."/>
            <person name="Beenen H.G."/>
            <person name="Chettri P."/>
            <person name="Cox M.P."/>
            <person name="Datema E."/>
            <person name="de Vries R.P."/>
            <person name="Dhillon B."/>
            <person name="Ganley A.R."/>
            <person name="Griffiths S.A."/>
            <person name="Guo Y."/>
            <person name="Hamelin R.C."/>
            <person name="Henrissat B."/>
            <person name="Kabir M.S."/>
            <person name="Jashni M.K."/>
            <person name="Kema G."/>
            <person name="Klaubauf S."/>
            <person name="Lapidus A."/>
            <person name="Levasseur A."/>
            <person name="Lindquist E."/>
            <person name="Mehrabi R."/>
            <person name="Ohm R.A."/>
            <person name="Owen T.J."/>
            <person name="Salamov A."/>
            <person name="Schwelm A."/>
            <person name="Schijlen E."/>
            <person name="Sun H."/>
            <person name="van den Burg H.A."/>
            <person name="van Ham R.C.H.J."/>
            <person name="Zhang S."/>
            <person name="Goodwin S.B."/>
            <person name="Grigoriev I.V."/>
            <person name="Collemare J."/>
            <person name="Bradshaw R.E."/>
        </authorList>
    </citation>
    <scope>NUCLEOTIDE SEQUENCE [LARGE SCALE GENOMIC DNA]</scope>
    <source>
        <strain evidence="14">NZE10 / CBS 128990</strain>
    </source>
</reference>
<dbReference type="OrthoDB" id="10264910at2759"/>
<comment type="subcellular location">
    <subcellularLocation>
        <location evidence="2">Cytoplasm</location>
    </subcellularLocation>
    <subcellularLocation>
        <location evidence="1">Nucleus</location>
    </subcellularLocation>
</comment>
<dbReference type="EC" id="2.3.1.257" evidence="4"/>
<dbReference type="Proteomes" id="UP000016933">
    <property type="component" value="Unassembled WGS sequence"/>
</dbReference>
<keyword evidence="8" id="KW-0539">Nucleus</keyword>
<dbReference type="eggNOG" id="KOG2488">
    <property type="taxonomic scope" value="Eukaryota"/>
</dbReference>
<reference evidence="13 14" key="2">
    <citation type="journal article" date="2012" name="PLoS Pathog.">
        <title>Diverse lifestyles and strategies of plant pathogenesis encoded in the genomes of eighteen Dothideomycetes fungi.</title>
        <authorList>
            <person name="Ohm R.A."/>
            <person name="Feau N."/>
            <person name="Henrissat B."/>
            <person name="Schoch C.L."/>
            <person name="Horwitz B.A."/>
            <person name="Barry K.W."/>
            <person name="Condon B.J."/>
            <person name="Copeland A.C."/>
            <person name="Dhillon B."/>
            <person name="Glaser F."/>
            <person name="Hesse C.N."/>
            <person name="Kosti I."/>
            <person name="LaButti K."/>
            <person name="Lindquist E.A."/>
            <person name="Lucas S."/>
            <person name="Salamov A.A."/>
            <person name="Bradshaw R.E."/>
            <person name="Ciuffetti L."/>
            <person name="Hamelin R.C."/>
            <person name="Kema G.H.J."/>
            <person name="Lawrence C."/>
            <person name="Scott J.A."/>
            <person name="Spatafora J.W."/>
            <person name="Turgeon B.G."/>
            <person name="de Wit P.J.G.M."/>
            <person name="Zhong S."/>
            <person name="Goodwin S.B."/>
            <person name="Grigoriev I.V."/>
        </authorList>
    </citation>
    <scope>NUCLEOTIDE SEQUENCE [LARGE SCALE GENOMIC DNA]</scope>
    <source>
        <strain evidence="14">NZE10 / CBS 128990</strain>
    </source>
</reference>
<comment type="catalytic activity">
    <reaction evidence="11">
        <text>N-terminal L-seryl-[histone H4] + acetyl-CoA = N-terminal N(alpha)-acetyl-L-seryl-[histone H4] + CoA + H(+)</text>
        <dbReference type="Rhea" id="RHEA:50596"/>
        <dbReference type="Rhea" id="RHEA-COMP:12740"/>
        <dbReference type="Rhea" id="RHEA-COMP:12743"/>
        <dbReference type="ChEBI" id="CHEBI:15378"/>
        <dbReference type="ChEBI" id="CHEBI:57287"/>
        <dbReference type="ChEBI" id="CHEBI:57288"/>
        <dbReference type="ChEBI" id="CHEBI:64738"/>
        <dbReference type="ChEBI" id="CHEBI:83690"/>
        <dbReference type="EC" id="2.3.1.257"/>
    </reaction>
</comment>
<feature type="domain" description="N-acetyltransferase" evidence="12">
    <location>
        <begin position="8"/>
        <end position="170"/>
    </location>
</feature>
<protein>
    <recommendedName>
        <fullName evidence="5">N-alpha-acetyltransferase 40</fullName>
        <ecNumber evidence="4">2.3.1.257</ecNumber>
    </recommendedName>
</protein>
<evidence type="ECO:0000256" key="6">
    <source>
        <dbReference type="ARBA" id="ARBA00022490"/>
    </source>
</evidence>
<dbReference type="GO" id="GO:1990189">
    <property type="term" value="F:protein N-terminal-serine acetyltransferase activity"/>
    <property type="evidence" value="ECO:0007669"/>
    <property type="project" value="UniProtKB-EC"/>
</dbReference>
<keyword evidence="14" id="KW-1185">Reference proteome</keyword>
<dbReference type="OMA" id="ETNVGPY"/>
<dbReference type="Gene3D" id="3.40.630.30">
    <property type="match status" value="1"/>
</dbReference>
<evidence type="ECO:0000256" key="4">
    <source>
        <dbReference type="ARBA" id="ARBA00012950"/>
    </source>
</evidence>
<gene>
    <name evidence="13" type="ORF">DOTSEDRAFT_118324</name>
</gene>
<evidence type="ECO:0000256" key="1">
    <source>
        <dbReference type="ARBA" id="ARBA00004123"/>
    </source>
</evidence>
<dbReference type="STRING" id="675120.N1Q3E3"/>
<evidence type="ECO:0000256" key="2">
    <source>
        <dbReference type="ARBA" id="ARBA00004496"/>
    </source>
</evidence>
<dbReference type="PANTHER" id="PTHR20531:SF1">
    <property type="entry name" value="N-ALPHA-ACETYLTRANSFERASE 40"/>
    <property type="match status" value="1"/>
</dbReference>
<keyword evidence="7" id="KW-0808">Transferase</keyword>
<dbReference type="SUPFAM" id="SSF55729">
    <property type="entry name" value="Acyl-CoA N-acyltransferases (Nat)"/>
    <property type="match status" value="1"/>
</dbReference>
<evidence type="ECO:0000313" key="13">
    <source>
        <dbReference type="EMBL" id="EME49170.1"/>
    </source>
</evidence>
<evidence type="ECO:0000256" key="5">
    <source>
        <dbReference type="ARBA" id="ARBA00015043"/>
    </source>
</evidence>
<evidence type="ECO:0000256" key="10">
    <source>
        <dbReference type="ARBA" id="ARBA00047821"/>
    </source>
</evidence>
<dbReference type="GO" id="GO:0043998">
    <property type="term" value="F:histone H2A acetyltransferase activity"/>
    <property type="evidence" value="ECO:0007669"/>
    <property type="project" value="InterPro"/>
</dbReference>
<evidence type="ECO:0000256" key="11">
    <source>
        <dbReference type="ARBA" id="ARBA00049524"/>
    </source>
</evidence>
<dbReference type="PANTHER" id="PTHR20531">
    <property type="entry name" value="N-ALPHA-ACETYLTRANSFERASE 40"/>
    <property type="match status" value="1"/>
</dbReference>